<dbReference type="InterPro" id="IPR002525">
    <property type="entry name" value="Transp_IS110-like_N"/>
</dbReference>
<name>A0A6J4R8X3_9ACTN</name>
<evidence type="ECO:0000313" key="2">
    <source>
        <dbReference type="EMBL" id="CAA9467430.1"/>
    </source>
</evidence>
<protein>
    <recommendedName>
        <fullName evidence="1">Transposase IS110-like N-terminal domain-containing protein</fullName>
    </recommendedName>
</protein>
<reference evidence="2" key="1">
    <citation type="submission" date="2020-02" db="EMBL/GenBank/DDBJ databases">
        <authorList>
            <person name="Meier V. D."/>
        </authorList>
    </citation>
    <scope>NUCLEOTIDE SEQUENCE</scope>
    <source>
        <strain evidence="2">AVDCRST_MAG58</strain>
    </source>
</reference>
<proteinExistence type="predicted"/>
<sequence>MTAGLDIGDKYSYLCLIDQEGGEVIEEGRLRTTPEALRRRFCSERPMRIAIEVGTHSPWASRVLEECGHEVLVANARKIRLIYANKRKTDEVDALRTSLAWREWTRSSCTR</sequence>
<dbReference type="EMBL" id="CADCVF010000076">
    <property type="protein sequence ID" value="CAA9467430.1"/>
    <property type="molecule type" value="Genomic_DNA"/>
</dbReference>
<dbReference type="GO" id="GO:0003677">
    <property type="term" value="F:DNA binding"/>
    <property type="evidence" value="ECO:0007669"/>
    <property type="project" value="InterPro"/>
</dbReference>
<dbReference type="AlphaFoldDB" id="A0A6J4R8X3"/>
<dbReference type="Pfam" id="PF01548">
    <property type="entry name" value="DEDD_Tnp_IS110"/>
    <property type="match status" value="1"/>
</dbReference>
<dbReference type="GO" id="GO:0006313">
    <property type="term" value="P:DNA transposition"/>
    <property type="evidence" value="ECO:0007669"/>
    <property type="project" value="InterPro"/>
</dbReference>
<evidence type="ECO:0000259" key="1">
    <source>
        <dbReference type="Pfam" id="PF01548"/>
    </source>
</evidence>
<gene>
    <name evidence="2" type="ORF">AVDCRST_MAG58-3654</name>
</gene>
<accession>A0A6J4R8X3</accession>
<feature type="domain" description="Transposase IS110-like N-terminal" evidence="1">
    <location>
        <begin position="3"/>
        <end position="96"/>
    </location>
</feature>
<dbReference type="GO" id="GO:0004803">
    <property type="term" value="F:transposase activity"/>
    <property type="evidence" value="ECO:0007669"/>
    <property type="project" value="InterPro"/>
</dbReference>
<organism evidence="2">
    <name type="scientific">uncultured Rubrobacteraceae bacterium</name>
    <dbReference type="NCBI Taxonomy" id="349277"/>
    <lineage>
        <taxon>Bacteria</taxon>
        <taxon>Bacillati</taxon>
        <taxon>Actinomycetota</taxon>
        <taxon>Rubrobacteria</taxon>
        <taxon>Rubrobacterales</taxon>
        <taxon>Rubrobacteraceae</taxon>
        <taxon>environmental samples</taxon>
    </lineage>
</organism>